<feature type="transmembrane region" description="Helical" evidence="1">
    <location>
        <begin position="74"/>
        <end position="100"/>
    </location>
</feature>
<gene>
    <name evidence="2" type="ORF">PoB_005690200</name>
</gene>
<dbReference type="EMBL" id="BLXT01006233">
    <property type="protein sequence ID" value="GFO30397.1"/>
    <property type="molecule type" value="Genomic_DNA"/>
</dbReference>
<sequence length="202" mass="22663">MELSHQVTAMTAPAQVITITASSQEILTQSEYNISLDTMASIQIIVSIFGLIANIINIKTFLTIRAFGDGVTLTFLLLSVSDLFACFHSAIIPISTFLVAQESKWHSQLITSQTTGNFFPVDPTYTSILSHHMYQIFNLFTILLTTYLVVARCLCVMYPLKFRSNITVRKTLLVSVIFIVSSAFVIRLWHPPFLDNPWGCFT</sequence>
<keyword evidence="1" id="KW-0812">Transmembrane</keyword>
<dbReference type="Gene3D" id="1.20.1070.10">
    <property type="entry name" value="Rhodopsin 7-helix transmembrane proteins"/>
    <property type="match status" value="1"/>
</dbReference>
<organism evidence="2 3">
    <name type="scientific">Plakobranchus ocellatus</name>
    <dbReference type="NCBI Taxonomy" id="259542"/>
    <lineage>
        <taxon>Eukaryota</taxon>
        <taxon>Metazoa</taxon>
        <taxon>Spiralia</taxon>
        <taxon>Lophotrochozoa</taxon>
        <taxon>Mollusca</taxon>
        <taxon>Gastropoda</taxon>
        <taxon>Heterobranchia</taxon>
        <taxon>Euthyneura</taxon>
        <taxon>Panpulmonata</taxon>
        <taxon>Sacoglossa</taxon>
        <taxon>Placobranchoidea</taxon>
        <taxon>Plakobranchidae</taxon>
        <taxon>Plakobranchus</taxon>
    </lineage>
</organism>
<proteinExistence type="predicted"/>
<feature type="transmembrane region" description="Helical" evidence="1">
    <location>
        <begin position="40"/>
        <end position="62"/>
    </location>
</feature>
<accession>A0AAV4CG91</accession>
<evidence type="ECO:0008006" key="4">
    <source>
        <dbReference type="Google" id="ProtNLM"/>
    </source>
</evidence>
<feature type="transmembrane region" description="Helical" evidence="1">
    <location>
        <begin position="136"/>
        <end position="160"/>
    </location>
</feature>
<name>A0AAV4CG91_9GAST</name>
<evidence type="ECO:0000313" key="3">
    <source>
        <dbReference type="Proteomes" id="UP000735302"/>
    </source>
</evidence>
<keyword evidence="1" id="KW-1133">Transmembrane helix</keyword>
<keyword evidence="3" id="KW-1185">Reference proteome</keyword>
<dbReference type="AlphaFoldDB" id="A0AAV4CG91"/>
<evidence type="ECO:0000256" key="1">
    <source>
        <dbReference type="SAM" id="Phobius"/>
    </source>
</evidence>
<protein>
    <recommendedName>
        <fullName evidence="4">G-protein coupled receptors family 1 profile domain-containing protein</fullName>
    </recommendedName>
</protein>
<reference evidence="2 3" key="1">
    <citation type="journal article" date="2021" name="Elife">
        <title>Chloroplast acquisition without the gene transfer in kleptoplastic sea slugs, Plakobranchus ocellatus.</title>
        <authorList>
            <person name="Maeda T."/>
            <person name="Takahashi S."/>
            <person name="Yoshida T."/>
            <person name="Shimamura S."/>
            <person name="Takaki Y."/>
            <person name="Nagai Y."/>
            <person name="Toyoda A."/>
            <person name="Suzuki Y."/>
            <person name="Arimoto A."/>
            <person name="Ishii H."/>
            <person name="Satoh N."/>
            <person name="Nishiyama T."/>
            <person name="Hasebe M."/>
            <person name="Maruyama T."/>
            <person name="Minagawa J."/>
            <person name="Obokata J."/>
            <person name="Shigenobu S."/>
        </authorList>
    </citation>
    <scope>NUCLEOTIDE SEQUENCE [LARGE SCALE GENOMIC DNA]</scope>
</reference>
<dbReference type="Proteomes" id="UP000735302">
    <property type="component" value="Unassembled WGS sequence"/>
</dbReference>
<feature type="transmembrane region" description="Helical" evidence="1">
    <location>
        <begin position="172"/>
        <end position="189"/>
    </location>
</feature>
<keyword evidence="1" id="KW-0472">Membrane</keyword>
<dbReference type="SUPFAM" id="SSF81321">
    <property type="entry name" value="Family A G protein-coupled receptor-like"/>
    <property type="match status" value="1"/>
</dbReference>
<evidence type="ECO:0000313" key="2">
    <source>
        <dbReference type="EMBL" id="GFO30397.1"/>
    </source>
</evidence>
<comment type="caution">
    <text evidence="2">The sequence shown here is derived from an EMBL/GenBank/DDBJ whole genome shotgun (WGS) entry which is preliminary data.</text>
</comment>